<feature type="compositionally biased region" description="Polar residues" evidence="1">
    <location>
        <begin position="52"/>
        <end position="67"/>
    </location>
</feature>
<organism evidence="2 3">
    <name type="scientific">Reticulomyxa filosa</name>
    <dbReference type="NCBI Taxonomy" id="46433"/>
    <lineage>
        <taxon>Eukaryota</taxon>
        <taxon>Sar</taxon>
        <taxon>Rhizaria</taxon>
        <taxon>Retaria</taxon>
        <taxon>Foraminifera</taxon>
        <taxon>Monothalamids</taxon>
        <taxon>Reticulomyxidae</taxon>
        <taxon>Reticulomyxa</taxon>
    </lineage>
</organism>
<feature type="compositionally biased region" description="Basic and acidic residues" evidence="1">
    <location>
        <begin position="87"/>
        <end position="107"/>
    </location>
</feature>
<dbReference type="Proteomes" id="UP000023152">
    <property type="component" value="Unassembled WGS sequence"/>
</dbReference>
<protein>
    <recommendedName>
        <fullName evidence="4">Viral A-type inclusion protein</fullName>
    </recommendedName>
</protein>
<reference evidence="2 3" key="1">
    <citation type="journal article" date="2013" name="Curr. Biol.">
        <title>The Genome of the Foraminiferan Reticulomyxa filosa.</title>
        <authorList>
            <person name="Glockner G."/>
            <person name="Hulsmann N."/>
            <person name="Schleicher M."/>
            <person name="Noegel A.A."/>
            <person name="Eichinger L."/>
            <person name="Gallinger C."/>
            <person name="Pawlowski J."/>
            <person name="Sierra R."/>
            <person name="Euteneuer U."/>
            <person name="Pillet L."/>
            <person name="Moustafa A."/>
            <person name="Platzer M."/>
            <person name="Groth M."/>
            <person name="Szafranski K."/>
            <person name="Schliwa M."/>
        </authorList>
    </citation>
    <scope>NUCLEOTIDE SEQUENCE [LARGE SCALE GENOMIC DNA]</scope>
</reference>
<feature type="region of interest" description="Disordered" evidence="1">
    <location>
        <begin position="17"/>
        <end position="74"/>
    </location>
</feature>
<dbReference type="AlphaFoldDB" id="X6MS07"/>
<dbReference type="EMBL" id="ASPP01018446">
    <property type="protein sequence ID" value="ETO16247.1"/>
    <property type="molecule type" value="Genomic_DNA"/>
</dbReference>
<gene>
    <name evidence="2" type="ORF">RFI_21104</name>
</gene>
<feature type="region of interest" description="Disordered" evidence="1">
    <location>
        <begin position="86"/>
        <end position="120"/>
    </location>
</feature>
<evidence type="ECO:0000256" key="1">
    <source>
        <dbReference type="SAM" id="MobiDB-lite"/>
    </source>
</evidence>
<accession>X6MS07</accession>
<feature type="compositionally biased region" description="Polar residues" evidence="1">
    <location>
        <begin position="109"/>
        <end position="120"/>
    </location>
</feature>
<evidence type="ECO:0000313" key="2">
    <source>
        <dbReference type="EMBL" id="ETO16247.1"/>
    </source>
</evidence>
<evidence type="ECO:0008006" key="4">
    <source>
        <dbReference type="Google" id="ProtNLM"/>
    </source>
</evidence>
<name>X6MS07_RETFI</name>
<proteinExistence type="predicted"/>
<comment type="caution">
    <text evidence="2">The sequence shown here is derived from an EMBL/GenBank/DDBJ whole genome shotgun (WGS) entry which is preliminary data.</text>
</comment>
<evidence type="ECO:0000313" key="3">
    <source>
        <dbReference type="Proteomes" id="UP000023152"/>
    </source>
</evidence>
<sequence length="120" mass="14083">MELLLLLLMTKEIHQTTLKQKAQETGLVHSSLQDRNEYQQNDNNQRKHMSPHHSNNSQQDSSTQLNQEKNKLLSLEHTLQNVLQENAKLKEDRKKLGDENNKLKEYLSKVQQRSTSTYQT</sequence>
<keyword evidence="3" id="KW-1185">Reference proteome</keyword>